<dbReference type="OrthoDB" id="9809197at2"/>
<comment type="subunit">
    <text evidence="6">HflC and HflK may interact to form a multimeric complex.</text>
</comment>
<dbReference type="InterPro" id="IPR050710">
    <property type="entry name" value="Band7/mec-2_domain"/>
</dbReference>
<dbReference type="NCBIfam" id="TIGR01933">
    <property type="entry name" value="hflK"/>
    <property type="match status" value="1"/>
</dbReference>
<keyword evidence="3" id="KW-0812">Transmembrane</keyword>
<dbReference type="AlphaFoldDB" id="A0A1I2BGE9"/>
<evidence type="ECO:0000256" key="2">
    <source>
        <dbReference type="ARBA" id="ARBA00006971"/>
    </source>
</evidence>
<reference evidence="9 10" key="1">
    <citation type="submission" date="2016-10" db="EMBL/GenBank/DDBJ databases">
        <authorList>
            <person name="de Groot N.N."/>
        </authorList>
    </citation>
    <scope>NUCLEOTIDE SEQUENCE [LARGE SCALE GENOMIC DNA]</scope>
    <source>
        <strain evidence="9 10">DSM 19012</strain>
    </source>
</reference>
<dbReference type="GO" id="GO:0006508">
    <property type="term" value="P:proteolysis"/>
    <property type="evidence" value="ECO:0007669"/>
    <property type="project" value="UniProtKB-KW"/>
</dbReference>
<dbReference type="GO" id="GO:0016020">
    <property type="term" value="C:membrane"/>
    <property type="evidence" value="ECO:0007669"/>
    <property type="project" value="UniProtKB-SubCell"/>
</dbReference>
<keyword evidence="10" id="KW-1185">Reference proteome</keyword>
<feature type="domain" description="Band 7" evidence="8">
    <location>
        <begin position="37"/>
        <end position="217"/>
    </location>
</feature>
<dbReference type="GO" id="GO:0008233">
    <property type="term" value="F:peptidase activity"/>
    <property type="evidence" value="ECO:0007669"/>
    <property type="project" value="UniProtKB-KW"/>
</dbReference>
<name>A0A1I2BGE9_9BACT</name>
<organism evidence="9 10">
    <name type="scientific">Thermophagus xiamenensis</name>
    <dbReference type="NCBI Taxonomy" id="385682"/>
    <lineage>
        <taxon>Bacteria</taxon>
        <taxon>Pseudomonadati</taxon>
        <taxon>Bacteroidota</taxon>
        <taxon>Bacteroidia</taxon>
        <taxon>Marinilabiliales</taxon>
        <taxon>Marinilabiliaceae</taxon>
        <taxon>Thermophagus</taxon>
    </lineage>
</organism>
<dbReference type="Proteomes" id="UP000181976">
    <property type="component" value="Unassembled WGS sequence"/>
</dbReference>
<keyword evidence="9" id="KW-0645">Protease</keyword>
<dbReference type="SMART" id="SM00244">
    <property type="entry name" value="PHB"/>
    <property type="match status" value="1"/>
</dbReference>
<sequence length="337" mass="38132">MSEMNFTNQEMSPAIRRIIKNFRSIILVLFLVVLAWSGFFQVGPEEAGVVVRFGKYKKTVMPGLNFKIPFIEQVYKVPVERQQKLEFGFRTSSANVRSQYTKSGTQNESLMLTGDLNLADVEWVVQYRINDPYKFLFKVRNPESTLRDISEGAVRQVVGDRTVNEVLTVGRTEIASSVEQLIQELANNYELGVKIDQVVLQDVNPPDPVKAAFNAVNEAQQEKETLINKAKSEYNKVIPKAKGQAEETIRKAEGYAVERVNNAKGEVARFNELYSEFIKAPEVTRQRIYLETLQKVLPRLGNKIITDQEGNNVLPLLQMQLDKAQSVNLPSASGNKE</sequence>
<evidence type="ECO:0000259" key="8">
    <source>
        <dbReference type="SMART" id="SM00244"/>
    </source>
</evidence>
<gene>
    <name evidence="9" type="ORF">SAMN05444380_11352</name>
</gene>
<dbReference type="InterPro" id="IPR036013">
    <property type="entry name" value="Band_7/SPFH_dom_sf"/>
</dbReference>
<feature type="coiled-coil region" evidence="7">
    <location>
        <begin position="209"/>
        <end position="236"/>
    </location>
</feature>
<dbReference type="eggNOG" id="COG0330">
    <property type="taxonomic scope" value="Bacteria"/>
</dbReference>
<dbReference type="InterPro" id="IPR010201">
    <property type="entry name" value="HflK"/>
</dbReference>
<dbReference type="Pfam" id="PF01145">
    <property type="entry name" value="Band_7"/>
    <property type="match status" value="1"/>
</dbReference>
<keyword evidence="7" id="KW-0175">Coiled coil</keyword>
<dbReference type="SUPFAM" id="SSF117892">
    <property type="entry name" value="Band 7/SPFH domain"/>
    <property type="match status" value="1"/>
</dbReference>
<dbReference type="InParanoid" id="A0A1I2BGE9"/>
<dbReference type="EMBL" id="FONA01000013">
    <property type="protein sequence ID" value="SFE55241.1"/>
    <property type="molecule type" value="Genomic_DNA"/>
</dbReference>
<dbReference type="STRING" id="385682.SAMN05444380_11352"/>
<proteinExistence type="inferred from homology"/>
<protein>
    <recommendedName>
        <fullName evidence="6">Protein HflK</fullName>
    </recommendedName>
</protein>
<evidence type="ECO:0000256" key="1">
    <source>
        <dbReference type="ARBA" id="ARBA00004167"/>
    </source>
</evidence>
<dbReference type="CDD" id="cd03404">
    <property type="entry name" value="SPFH_HflK"/>
    <property type="match status" value="1"/>
</dbReference>
<dbReference type="Gene3D" id="3.30.479.30">
    <property type="entry name" value="Band 7 domain"/>
    <property type="match status" value="1"/>
</dbReference>
<comment type="similarity">
    <text evidence="2 6">Belongs to the band 7/mec-2 family. HflK subfamily.</text>
</comment>
<keyword evidence="9" id="KW-0378">Hydrolase</keyword>
<evidence type="ECO:0000313" key="10">
    <source>
        <dbReference type="Proteomes" id="UP000181976"/>
    </source>
</evidence>
<evidence type="ECO:0000256" key="6">
    <source>
        <dbReference type="RuleBase" id="RU364113"/>
    </source>
</evidence>
<evidence type="ECO:0000256" key="5">
    <source>
        <dbReference type="ARBA" id="ARBA00023136"/>
    </source>
</evidence>
<dbReference type="FunCoup" id="A0A1I2BGE9">
    <property type="interactions" value="175"/>
</dbReference>
<keyword evidence="5" id="KW-0472">Membrane</keyword>
<comment type="function">
    <text evidence="6">HflC and HflK could encode or regulate a protease.</text>
</comment>
<evidence type="ECO:0000256" key="3">
    <source>
        <dbReference type="ARBA" id="ARBA00022692"/>
    </source>
</evidence>
<dbReference type="PANTHER" id="PTHR43327:SF2">
    <property type="entry name" value="MODULATOR OF FTSH PROTEASE HFLK"/>
    <property type="match status" value="1"/>
</dbReference>
<comment type="subcellular location">
    <subcellularLocation>
        <location evidence="1">Membrane</location>
        <topology evidence="1">Single-pass membrane protein</topology>
    </subcellularLocation>
</comment>
<keyword evidence="4" id="KW-1133">Transmembrane helix</keyword>
<dbReference type="RefSeq" id="WP_010528084.1">
    <property type="nucleotide sequence ID" value="NZ_AFSL01000072.1"/>
</dbReference>
<evidence type="ECO:0000313" key="9">
    <source>
        <dbReference type="EMBL" id="SFE55241.1"/>
    </source>
</evidence>
<dbReference type="PANTHER" id="PTHR43327">
    <property type="entry name" value="STOMATIN-LIKE PROTEIN 2, MITOCHONDRIAL"/>
    <property type="match status" value="1"/>
</dbReference>
<evidence type="ECO:0000256" key="7">
    <source>
        <dbReference type="SAM" id="Coils"/>
    </source>
</evidence>
<dbReference type="InterPro" id="IPR001107">
    <property type="entry name" value="Band_7"/>
</dbReference>
<evidence type="ECO:0000256" key="4">
    <source>
        <dbReference type="ARBA" id="ARBA00022989"/>
    </source>
</evidence>
<accession>A0A1I2BGE9</accession>